<name>A0ACC1YG33_MELAZ</name>
<protein>
    <submittedName>
        <fullName evidence="1">BI1-like protein</fullName>
    </submittedName>
</protein>
<reference evidence="1 2" key="1">
    <citation type="journal article" date="2023" name="Science">
        <title>Complex scaffold remodeling in plant triterpene biosynthesis.</title>
        <authorList>
            <person name="De La Pena R."/>
            <person name="Hodgson H."/>
            <person name="Liu J.C."/>
            <person name="Stephenson M.J."/>
            <person name="Martin A.C."/>
            <person name="Owen C."/>
            <person name="Harkess A."/>
            <person name="Leebens-Mack J."/>
            <person name="Jimenez L.E."/>
            <person name="Osbourn A."/>
            <person name="Sattely E.S."/>
        </authorList>
    </citation>
    <scope>NUCLEOTIDE SEQUENCE [LARGE SCALE GENOMIC DNA]</scope>
    <source>
        <strain evidence="2">cv. JPN11</strain>
        <tissue evidence="1">Leaf</tissue>
    </source>
</reference>
<accession>A0ACC1YG33</accession>
<proteinExistence type="predicted"/>
<comment type="caution">
    <text evidence="1">The sequence shown here is derived from an EMBL/GenBank/DDBJ whole genome shotgun (WGS) entry which is preliminary data.</text>
</comment>
<organism evidence="1 2">
    <name type="scientific">Melia azedarach</name>
    <name type="common">Chinaberry tree</name>
    <dbReference type="NCBI Taxonomy" id="155640"/>
    <lineage>
        <taxon>Eukaryota</taxon>
        <taxon>Viridiplantae</taxon>
        <taxon>Streptophyta</taxon>
        <taxon>Embryophyta</taxon>
        <taxon>Tracheophyta</taxon>
        <taxon>Spermatophyta</taxon>
        <taxon>Magnoliopsida</taxon>
        <taxon>eudicotyledons</taxon>
        <taxon>Gunneridae</taxon>
        <taxon>Pentapetalae</taxon>
        <taxon>rosids</taxon>
        <taxon>malvids</taxon>
        <taxon>Sapindales</taxon>
        <taxon>Meliaceae</taxon>
        <taxon>Melia</taxon>
    </lineage>
</organism>
<dbReference type="Proteomes" id="UP001164539">
    <property type="component" value="Chromosome 3"/>
</dbReference>
<gene>
    <name evidence="1" type="ORF">OWV82_005839</name>
</gene>
<dbReference type="EMBL" id="CM051396">
    <property type="protein sequence ID" value="KAJ4722319.1"/>
    <property type="molecule type" value="Genomic_DNA"/>
</dbReference>
<evidence type="ECO:0000313" key="2">
    <source>
        <dbReference type="Proteomes" id="UP001164539"/>
    </source>
</evidence>
<evidence type="ECO:0000313" key="1">
    <source>
        <dbReference type="EMBL" id="KAJ4722319.1"/>
    </source>
</evidence>
<sequence>MLSNLTLIRRSPLLISSPSRFSHILSSRPVTLTGLVCFSPRTDPFSSLSHLHGTFPKKIINITSSREKKLPPNNRKRGDIGEKAASSFEDEEVEGLSEEEKKKFCEIYEGWSEQHKKMLREILDNPTEEQKKKITEFLESFGEEKMKGIRMLNDSMKHLSEEEKMLVVALVNLGRRFGFLRRVISILVGQLLLSSIIYAAMKMSPPITTVLKENYFCFFSILFTGCLCFLPTSQASKNKAIIRKKSILKNSIQGLVNVATISLGVVLVDIHLANSNGIIMLAALISTLAISVFLVLFTFCAIFVVYHEDLGSVGSPVSSNTMLIALLIASFIQIVNPGPITAAIEMGLYALIFSVFVRCHTWMILKRYDQDEYMMASSNLLLHMFGLFIFSTKALWMISRLYTWAYMVLGMISAFIISSIKSLYG</sequence>
<keyword evidence="2" id="KW-1185">Reference proteome</keyword>